<dbReference type="Gene3D" id="2.20.25.20">
    <property type="match status" value="1"/>
</dbReference>
<name>A0ABM4GBU1_DROKI</name>
<dbReference type="InterPro" id="IPR035991">
    <property type="entry name" value="Casein_kinase_II_beta-like"/>
</dbReference>
<dbReference type="PANTHER" id="PTHR11740">
    <property type="entry name" value="CASEIN KINASE II SUBUNIT BETA"/>
    <property type="match status" value="1"/>
</dbReference>
<dbReference type="Pfam" id="PF01214">
    <property type="entry name" value="CK_II_beta"/>
    <property type="match status" value="1"/>
</dbReference>
<dbReference type="SMART" id="SM01085">
    <property type="entry name" value="CK_II_beta"/>
    <property type="match status" value="1"/>
</dbReference>
<evidence type="ECO:0000313" key="3">
    <source>
        <dbReference type="RefSeq" id="XP_070140187.1"/>
    </source>
</evidence>
<evidence type="ECO:0000256" key="1">
    <source>
        <dbReference type="ARBA" id="ARBA00006941"/>
    </source>
</evidence>
<dbReference type="SUPFAM" id="SSF57798">
    <property type="entry name" value="Casein kinase II beta subunit"/>
    <property type="match status" value="1"/>
</dbReference>
<evidence type="ECO:0000313" key="2">
    <source>
        <dbReference type="Proteomes" id="UP001652661"/>
    </source>
</evidence>
<organism evidence="2 3">
    <name type="scientific">Drosophila kikkawai</name>
    <name type="common">Fruit fly</name>
    <dbReference type="NCBI Taxonomy" id="30033"/>
    <lineage>
        <taxon>Eukaryota</taxon>
        <taxon>Metazoa</taxon>
        <taxon>Ecdysozoa</taxon>
        <taxon>Arthropoda</taxon>
        <taxon>Hexapoda</taxon>
        <taxon>Insecta</taxon>
        <taxon>Pterygota</taxon>
        <taxon>Neoptera</taxon>
        <taxon>Endopterygota</taxon>
        <taxon>Diptera</taxon>
        <taxon>Brachycera</taxon>
        <taxon>Muscomorpha</taxon>
        <taxon>Ephydroidea</taxon>
        <taxon>Drosophilidae</taxon>
        <taxon>Drosophila</taxon>
        <taxon>Sophophora</taxon>
    </lineage>
</organism>
<dbReference type="RefSeq" id="XP_070140187.1">
    <property type="nucleotide sequence ID" value="XM_070284086.1"/>
</dbReference>
<dbReference type="GeneID" id="108070764"/>
<protein>
    <submittedName>
        <fullName evidence="3">Suppressor-of-stellate-like protein isoform X1</fullName>
    </submittedName>
</protein>
<comment type="similarity">
    <text evidence="1">Belongs to the casein kinase 2 subunit beta family.</text>
</comment>
<gene>
    <name evidence="3" type="primary">Ssl</name>
</gene>
<dbReference type="Proteomes" id="UP001652661">
    <property type="component" value="Chromosome 2R"/>
</dbReference>
<dbReference type="Gene3D" id="1.10.1820.10">
    <property type="entry name" value="protein kinase ck2 holoenzyme, chain C, domain 1"/>
    <property type="match status" value="1"/>
</dbReference>
<sequence length="250" mass="28453">MPLHLFSVSAIMSGNQHSISRPYESGPVCSWIHWFTGLQGHDFLCRVPNDYILDRFNLTGLETAVPNFNVALQTILDPEFEPEVWDKAVDTVHAETLYGLIHARYILTSHGLEAMCKKYERGEFGICPRFYCKGQNTLPIGLSDLCGHSHVKLYCPRCLDVYQPRSRCCLLDGAMFGTGFPHMFFMQLPELRPHPPDEKYVGRFLLSFKLADRIMSMVAGDTETKRAEAGKAEENVKDSRGSERFVLHYN</sequence>
<keyword evidence="2" id="KW-1185">Reference proteome</keyword>
<accession>A0ABM4GBU1</accession>
<dbReference type="PRINTS" id="PR00472">
    <property type="entry name" value="CASNKINASEII"/>
</dbReference>
<reference evidence="3" key="2">
    <citation type="submission" date="2025-08" db="UniProtKB">
        <authorList>
            <consortium name="RefSeq"/>
        </authorList>
    </citation>
    <scope>IDENTIFICATION</scope>
    <source>
        <strain evidence="3">14028-0561.14</strain>
        <tissue evidence="3">Whole fly</tissue>
    </source>
</reference>
<proteinExistence type="inferred from homology"/>
<dbReference type="InterPro" id="IPR000704">
    <property type="entry name" value="Casein_kinase_II_reg-sub"/>
</dbReference>
<dbReference type="PANTHER" id="PTHR11740:SF0">
    <property type="entry name" value="CASEIN KINASE II SUBUNIT BETA"/>
    <property type="match status" value="1"/>
</dbReference>
<dbReference type="InterPro" id="IPR016149">
    <property type="entry name" value="Casein_kin_II_reg-sub_N"/>
</dbReference>
<reference evidence="2" key="1">
    <citation type="submission" date="2025-05" db="UniProtKB">
        <authorList>
            <consortium name="RefSeq"/>
        </authorList>
    </citation>
    <scope>NUCLEOTIDE SEQUENCE [LARGE SCALE GENOMIC DNA]</scope>
    <source>
        <strain evidence="2">14028-0561.14</strain>
    </source>
</reference>